<keyword evidence="9" id="KW-1185">Reference proteome</keyword>
<dbReference type="RefSeq" id="WP_112331184.1">
    <property type="nucleotide sequence ID" value="NZ_QLYR01000001.1"/>
</dbReference>
<feature type="transmembrane region" description="Helical" evidence="7">
    <location>
        <begin position="207"/>
        <end position="227"/>
    </location>
</feature>
<feature type="transmembrane region" description="Helical" evidence="7">
    <location>
        <begin position="184"/>
        <end position="201"/>
    </location>
</feature>
<dbReference type="PANTHER" id="PTHR42810">
    <property type="entry name" value="PURINE PERMEASE C1399.01C-RELATED"/>
    <property type="match status" value="1"/>
</dbReference>
<name>A0A328UEQ4_9FIRM</name>
<comment type="similarity">
    <text evidence="2">Belongs to the nucleobase:cation symporter-2 (NCS2) (TC 2.A.40) family.</text>
</comment>
<keyword evidence="4 7" id="KW-0812">Transmembrane</keyword>
<dbReference type="Proteomes" id="UP000249377">
    <property type="component" value="Unassembled WGS sequence"/>
</dbReference>
<reference evidence="8 9" key="1">
    <citation type="submission" date="2018-06" db="EMBL/GenBank/DDBJ databases">
        <title>Noncontiguous genome sequence of Ruminococcaceae bacterium ASD2818.</title>
        <authorList>
            <person name="Chaplin A.V."/>
            <person name="Sokolova S.R."/>
            <person name="Kochetkova T.O."/>
            <person name="Goltsov A.Y."/>
            <person name="Trofimov D.Y."/>
            <person name="Efimov B.A."/>
        </authorList>
    </citation>
    <scope>NUCLEOTIDE SEQUENCE [LARGE SCALE GENOMIC DNA]</scope>
    <source>
        <strain evidence="8 9">ASD2818</strain>
    </source>
</reference>
<proteinExistence type="inferred from homology"/>
<feature type="transmembrane region" description="Helical" evidence="7">
    <location>
        <begin position="391"/>
        <end position="410"/>
    </location>
</feature>
<dbReference type="InterPro" id="IPR006042">
    <property type="entry name" value="Xan_ur_permease"/>
</dbReference>
<evidence type="ECO:0000256" key="5">
    <source>
        <dbReference type="ARBA" id="ARBA00022989"/>
    </source>
</evidence>
<comment type="caution">
    <text evidence="8">The sequence shown here is derived from an EMBL/GenBank/DDBJ whole genome shotgun (WGS) entry which is preliminary data.</text>
</comment>
<feature type="transmembrane region" description="Helical" evidence="7">
    <location>
        <begin position="357"/>
        <end position="379"/>
    </location>
</feature>
<gene>
    <name evidence="8" type="ORF">DPQ25_00240</name>
</gene>
<dbReference type="NCBIfam" id="NF007995">
    <property type="entry name" value="PRK10720.1"/>
    <property type="match status" value="1"/>
</dbReference>
<evidence type="ECO:0000256" key="1">
    <source>
        <dbReference type="ARBA" id="ARBA00004141"/>
    </source>
</evidence>
<evidence type="ECO:0000256" key="7">
    <source>
        <dbReference type="SAM" id="Phobius"/>
    </source>
</evidence>
<comment type="subcellular location">
    <subcellularLocation>
        <location evidence="1">Membrane</location>
        <topology evidence="1">Multi-pass membrane protein</topology>
    </subcellularLocation>
</comment>
<keyword evidence="5 7" id="KW-1133">Transmembrane helix</keyword>
<feature type="transmembrane region" description="Helical" evidence="7">
    <location>
        <begin position="67"/>
        <end position="86"/>
    </location>
</feature>
<dbReference type="NCBIfam" id="TIGR00801">
    <property type="entry name" value="ncs2"/>
    <property type="match status" value="1"/>
</dbReference>
<keyword evidence="6 7" id="KW-0472">Membrane</keyword>
<dbReference type="GO" id="GO:0042907">
    <property type="term" value="F:xanthine transmembrane transporter activity"/>
    <property type="evidence" value="ECO:0007669"/>
    <property type="project" value="TreeGrafter"/>
</dbReference>
<dbReference type="Pfam" id="PF00860">
    <property type="entry name" value="Xan_ur_permease"/>
    <property type="match status" value="1"/>
</dbReference>
<evidence type="ECO:0000256" key="4">
    <source>
        <dbReference type="ARBA" id="ARBA00022692"/>
    </source>
</evidence>
<feature type="transmembrane region" description="Helical" evidence="7">
    <location>
        <begin position="98"/>
        <end position="119"/>
    </location>
</feature>
<evidence type="ECO:0000313" key="8">
    <source>
        <dbReference type="EMBL" id="RAQ29988.1"/>
    </source>
</evidence>
<feature type="transmembrane region" description="Helical" evidence="7">
    <location>
        <begin position="325"/>
        <end position="345"/>
    </location>
</feature>
<dbReference type="PROSITE" id="PS01116">
    <property type="entry name" value="XANTH_URACIL_PERMASE"/>
    <property type="match status" value="1"/>
</dbReference>
<sequence>MAKKIIQVNERPPLRQAIPLSIQHMFAMFGASVLVPSLFGINPAIVLLMNGLGTLFFIWITKGKAPAYLGSSFAFIAPALIIIQKYEEQGMDHMEAFSYAQGGFVVVGLLGCVLAFIIYKFGSRWIDIVLPPAAMGPVVALIGLELAGNAASTAGLLTTTEYTPVEGTADQFIQTITNVDMRNVIVFLVTIGVAVLGSILFRKFLAVIPILIAIICGYIAACCVGLVDFQAVNEAGIFSMPNFQIAKFNLDAVITMIPVLLVIASEHIGHQIVTSKIVGKDLLKDPGLHRSLLGDNISTAVSGLVGAVPTTTYGENIGVMAMTKVYSVWVIGGAAVLSILCSFIGKFSALIATLPGAVIGGISFLLYGMIGASGLRILVDSKVDFGKNRNITLTSVIFVVGLSGVSITLGDVQLKGMVLACVVGMILGILFYIFDRLHWTNDREDAEPEQEENAVPAEKQI</sequence>
<dbReference type="PANTHER" id="PTHR42810:SF2">
    <property type="entry name" value="PURINE PERMEASE C1399.01C-RELATED"/>
    <property type="match status" value="1"/>
</dbReference>
<dbReference type="GO" id="GO:0005886">
    <property type="term" value="C:plasma membrane"/>
    <property type="evidence" value="ECO:0007669"/>
    <property type="project" value="UniProtKB-ARBA"/>
</dbReference>
<evidence type="ECO:0000256" key="2">
    <source>
        <dbReference type="ARBA" id="ARBA00008821"/>
    </source>
</evidence>
<accession>A0A328UEQ4</accession>
<dbReference type="EMBL" id="QLYR01000001">
    <property type="protein sequence ID" value="RAQ29988.1"/>
    <property type="molecule type" value="Genomic_DNA"/>
</dbReference>
<dbReference type="InterPro" id="IPR006043">
    <property type="entry name" value="NCS2"/>
</dbReference>
<feature type="transmembrane region" description="Helical" evidence="7">
    <location>
        <begin position="44"/>
        <end position="60"/>
    </location>
</feature>
<protein>
    <submittedName>
        <fullName evidence="8">Uracil permease</fullName>
    </submittedName>
</protein>
<feature type="transmembrane region" description="Helical" evidence="7">
    <location>
        <begin position="416"/>
        <end position="434"/>
    </location>
</feature>
<evidence type="ECO:0000256" key="6">
    <source>
        <dbReference type="ARBA" id="ARBA00023136"/>
    </source>
</evidence>
<organism evidence="8 9">
    <name type="scientific">Hydrogeniiclostridium mannosilyticum</name>
    <dbReference type="NCBI Taxonomy" id="2764322"/>
    <lineage>
        <taxon>Bacteria</taxon>
        <taxon>Bacillati</taxon>
        <taxon>Bacillota</taxon>
        <taxon>Clostridia</taxon>
        <taxon>Eubacteriales</taxon>
        <taxon>Acutalibacteraceae</taxon>
        <taxon>Hydrogeniiclostridium</taxon>
    </lineage>
</organism>
<evidence type="ECO:0000256" key="3">
    <source>
        <dbReference type="ARBA" id="ARBA00022448"/>
    </source>
</evidence>
<keyword evidence="3" id="KW-0813">Transport</keyword>
<dbReference type="AlphaFoldDB" id="A0A328UEQ4"/>
<evidence type="ECO:0000313" key="9">
    <source>
        <dbReference type="Proteomes" id="UP000249377"/>
    </source>
</evidence>